<keyword evidence="7 13" id="KW-0479">Metal-binding</keyword>
<comment type="similarity">
    <text evidence="3 13">Belongs to the class-V pyridoxal-phosphate-dependent aminotransferase family. NifS/IscS subfamily.</text>
</comment>
<dbReference type="Gene3D" id="3.90.1150.10">
    <property type="entry name" value="Aspartate Aminotransferase, domain 1"/>
    <property type="match status" value="1"/>
</dbReference>
<keyword evidence="8 13" id="KW-0663">Pyridoxal phosphate</keyword>
<reference evidence="16 17" key="1">
    <citation type="submission" date="2019-03" db="EMBL/GenBank/DDBJ databases">
        <title>Burkholderia cepacia outbreak.</title>
        <authorList>
            <person name="Farzana R."/>
            <person name="Walsh T.R."/>
        </authorList>
    </citation>
    <scope>NUCLEOTIDE SEQUENCE [LARGE SCALE GENOMIC DNA]</scope>
    <source>
        <strain evidence="17">d13</strain>
    </source>
</reference>
<sequence length="403" mass="44062">MQSRPIYMDYSATTPVDPRVVDKMVPFLHEQFGNPASRSHSYGWDAEQAVEEARAHVAALLGADPREIVWTSGATEGNNLAIKGAAHFYQGKGRHLVTVKTEHKAVLDTCRELERQGFDVTYLDVREDGLLDLDTVRQALRADTILVSVMLANNETGVIQPVTEIGALCRARGIVFHCDAVQAAGKIPIDVNALNVDLLTVTAHKVYGPKGIGALYVRRKPRVRIEAQMHGGGHERGMRSGTLPTHQIVGMGEAFRLAKEEMAEESRRVGALRDRLLAGLSTLDEVYVNGDLARRIPHNLNVSFNFVEGESLIMGIKGVAVSSGSACTSASLEPSYVLRALGRSDELAHSSIRFTLGRFTTEAEVDSVIAQVRDTVGKLRALSPLWDMHLEGIDLNTIEWAAH</sequence>
<keyword evidence="5 13" id="KW-0808">Transferase</keyword>
<protein>
    <recommendedName>
        <fullName evidence="12 13">Cysteine desulfurase IscS</fullName>
        <ecNumber evidence="4 13">2.8.1.7</ecNumber>
    </recommendedName>
</protein>
<comment type="subcellular location">
    <subcellularLocation>
        <location evidence="13">Cytoplasm</location>
    </subcellularLocation>
</comment>
<comment type="pathway">
    <text evidence="2 13">Cofactor biosynthesis; iron-sulfur cluster biosynthesis.</text>
</comment>
<proteinExistence type="inferred from homology"/>
<dbReference type="AlphaFoldDB" id="A0AAX2RGF2"/>
<evidence type="ECO:0000256" key="6">
    <source>
        <dbReference type="ARBA" id="ARBA00022714"/>
    </source>
</evidence>
<name>A0AAX2RGF2_BURCE</name>
<evidence type="ECO:0000256" key="2">
    <source>
        <dbReference type="ARBA" id="ARBA00005151"/>
    </source>
</evidence>
<evidence type="ECO:0000256" key="5">
    <source>
        <dbReference type="ARBA" id="ARBA00022679"/>
    </source>
</evidence>
<keyword evidence="13" id="KW-0963">Cytoplasm</keyword>
<dbReference type="PANTHER" id="PTHR11601:SF34">
    <property type="entry name" value="CYSTEINE DESULFURASE"/>
    <property type="match status" value="1"/>
</dbReference>
<dbReference type="InterPro" id="IPR016454">
    <property type="entry name" value="Cysteine_dSase"/>
</dbReference>
<evidence type="ECO:0000256" key="8">
    <source>
        <dbReference type="ARBA" id="ARBA00022898"/>
    </source>
</evidence>
<dbReference type="FunFam" id="3.90.1150.10:FF:000002">
    <property type="entry name" value="Cysteine desulfurase IscS"/>
    <property type="match status" value="1"/>
</dbReference>
<evidence type="ECO:0000256" key="4">
    <source>
        <dbReference type="ARBA" id="ARBA00012239"/>
    </source>
</evidence>
<comment type="cofactor">
    <cofactor evidence="1 13 14">
        <name>pyridoxal 5'-phosphate</name>
        <dbReference type="ChEBI" id="CHEBI:597326"/>
    </cofactor>
</comment>
<feature type="binding site" evidence="13">
    <location>
        <position position="154"/>
    </location>
    <ligand>
        <name>pyridoxal 5'-phosphate</name>
        <dbReference type="ChEBI" id="CHEBI:597326"/>
    </ligand>
</feature>
<gene>
    <name evidence="13" type="primary">iscS</name>
    <name evidence="16" type="ORF">E3D37_30265</name>
</gene>
<evidence type="ECO:0000256" key="10">
    <source>
        <dbReference type="ARBA" id="ARBA00023014"/>
    </source>
</evidence>
<dbReference type="EC" id="2.8.1.7" evidence="4 13"/>
<keyword evidence="10 13" id="KW-0411">Iron-sulfur</keyword>
<comment type="subunit">
    <text evidence="13">Homodimer. Forms a heterotetramer with IscU, interacts with other sulfur acceptors.</text>
</comment>
<feature type="modified residue" description="N6-(pyridoxal phosphate)lysine" evidence="13">
    <location>
        <position position="205"/>
    </location>
</feature>
<dbReference type="Pfam" id="PF00266">
    <property type="entry name" value="Aminotran_5"/>
    <property type="match status" value="1"/>
</dbReference>
<comment type="catalytic activity">
    <reaction evidence="11 13">
        <text>(sulfur carrier)-H + L-cysteine = (sulfur carrier)-SH + L-alanine</text>
        <dbReference type="Rhea" id="RHEA:43892"/>
        <dbReference type="Rhea" id="RHEA-COMP:14737"/>
        <dbReference type="Rhea" id="RHEA-COMP:14739"/>
        <dbReference type="ChEBI" id="CHEBI:29917"/>
        <dbReference type="ChEBI" id="CHEBI:35235"/>
        <dbReference type="ChEBI" id="CHEBI:57972"/>
        <dbReference type="ChEBI" id="CHEBI:64428"/>
        <dbReference type="EC" id="2.8.1.7"/>
    </reaction>
</comment>
<dbReference type="HAMAP" id="MF_00331">
    <property type="entry name" value="Cys_desulf_IscS"/>
    <property type="match status" value="1"/>
</dbReference>
<comment type="function">
    <text evidence="13">Master enzyme that delivers sulfur to a number of partners involved in Fe-S cluster assembly, tRNA modification or cofactor biosynthesis. Catalyzes the removal of elemental sulfur atoms from cysteine to produce alanine. Functions as a sulfur delivery protein for Fe-S cluster synthesis onto IscU, an Fe-S scaffold assembly protein, as well as other S acceptor proteins.</text>
</comment>
<dbReference type="EMBL" id="SNSQ01000043">
    <property type="protein sequence ID" value="TEU39423.1"/>
    <property type="molecule type" value="Genomic_DNA"/>
</dbReference>
<dbReference type="SUPFAM" id="SSF53383">
    <property type="entry name" value="PLP-dependent transferases"/>
    <property type="match status" value="1"/>
</dbReference>
<keyword evidence="6 13" id="KW-0001">2Fe-2S</keyword>
<dbReference type="PIRSF" id="PIRSF005572">
    <property type="entry name" value="NifS"/>
    <property type="match status" value="1"/>
</dbReference>
<feature type="active site" description="Cysteine persulfide intermediate" evidence="13">
    <location>
        <position position="327"/>
    </location>
</feature>
<dbReference type="InterPro" id="IPR020578">
    <property type="entry name" value="Aminotrans_V_PyrdxlP_BS"/>
</dbReference>
<evidence type="ECO:0000313" key="17">
    <source>
        <dbReference type="Proteomes" id="UP000298234"/>
    </source>
</evidence>
<feature type="binding site" evidence="13">
    <location>
        <begin position="74"/>
        <end position="75"/>
    </location>
    <ligand>
        <name>pyridoxal 5'-phosphate</name>
        <dbReference type="ChEBI" id="CHEBI:597326"/>
    </ligand>
</feature>
<dbReference type="GO" id="GO:0031071">
    <property type="term" value="F:cysteine desulfurase activity"/>
    <property type="evidence" value="ECO:0007669"/>
    <property type="project" value="UniProtKB-UniRule"/>
</dbReference>
<dbReference type="Gene3D" id="3.40.640.10">
    <property type="entry name" value="Type I PLP-dependent aspartate aminotransferase-like (Major domain)"/>
    <property type="match status" value="1"/>
</dbReference>
<dbReference type="InterPro" id="IPR015422">
    <property type="entry name" value="PyrdxlP-dep_Trfase_small"/>
</dbReference>
<dbReference type="GO" id="GO:0044571">
    <property type="term" value="P:[2Fe-2S] cluster assembly"/>
    <property type="evidence" value="ECO:0007669"/>
    <property type="project" value="UniProtKB-UniRule"/>
</dbReference>
<dbReference type="FunFam" id="3.40.640.10:FF:000003">
    <property type="entry name" value="Cysteine desulfurase IscS"/>
    <property type="match status" value="1"/>
</dbReference>
<evidence type="ECO:0000313" key="16">
    <source>
        <dbReference type="EMBL" id="TEU39423.1"/>
    </source>
</evidence>
<evidence type="ECO:0000256" key="11">
    <source>
        <dbReference type="ARBA" id="ARBA00050776"/>
    </source>
</evidence>
<feature type="binding site" evidence="13">
    <location>
        <begin position="202"/>
        <end position="204"/>
    </location>
    <ligand>
        <name>pyridoxal 5'-phosphate</name>
        <dbReference type="ChEBI" id="CHEBI:597326"/>
    </ligand>
</feature>
<dbReference type="GO" id="GO:1990221">
    <property type="term" value="C:L-cysteine desulfurase complex"/>
    <property type="evidence" value="ECO:0007669"/>
    <property type="project" value="UniProtKB-ARBA"/>
</dbReference>
<dbReference type="GO" id="GO:0051537">
    <property type="term" value="F:2 iron, 2 sulfur cluster binding"/>
    <property type="evidence" value="ECO:0007669"/>
    <property type="project" value="UniProtKB-UniRule"/>
</dbReference>
<feature type="binding site" description="via persulfide group" evidence="13">
    <location>
        <position position="327"/>
    </location>
    <ligand>
        <name>[2Fe-2S] cluster</name>
        <dbReference type="ChEBI" id="CHEBI:190135"/>
        <note>ligand shared with IscU</note>
    </ligand>
</feature>
<evidence type="ECO:0000256" key="13">
    <source>
        <dbReference type="HAMAP-Rule" id="MF_00331"/>
    </source>
</evidence>
<evidence type="ECO:0000256" key="12">
    <source>
        <dbReference type="ARBA" id="ARBA00072125"/>
    </source>
</evidence>
<feature type="domain" description="Aminotransferase class V" evidence="15">
    <location>
        <begin position="6"/>
        <end position="367"/>
    </location>
</feature>
<dbReference type="InterPro" id="IPR015421">
    <property type="entry name" value="PyrdxlP-dep_Trfase_major"/>
</dbReference>
<dbReference type="PANTHER" id="PTHR11601">
    <property type="entry name" value="CYSTEINE DESULFURYLASE FAMILY MEMBER"/>
    <property type="match status" value="1"/>
</dbReference>
<accession>A0AAX2RGF2</accession>
<feature type="binding site" evidence="13">
    <location>
        <position position="242"/>
    </location>
    <ligand>
        <name>pyridoxal 5'-phosphate</name>
        <dbReference type="ChEBI" id="CHEBI:597326"/>
    </ligand>
</feature>
<keyword evidence="9 13" id="KW-0408">Iron</keyword>
<dbReference type="InterPro" id="IPR000192">
    <property type="entry name" value="Aminotrans_V_dom"/>
</dbReference>
<dbReference type="NCBIfam" id="TIGR02006">
    <property type="entry name" value="IscS"/>
    <property type="match status" value="1"/>
</dbReference>
<dbReference type="GO" id="GO:0046872">
    <property type="term" value="F:metal ion binding"/>
    <property type="evidence" value="ECO:0007669"/>
    <property type="project" value="UniProtKB-KW"/>
</dbReference>
<evidence type="ECO:0000256" key="9">
    <source>
        <dbReference type="ARBA" id="ARBA00023004"/>
    </source>
</evidence>
<organism evidence="16 17">
    <name type="scientific">Burkholderia cepacia</name>
    <name type="common">Pseudomonas cepacia</name>
    <dbReference type="NCBI Taxonomy" id="292"/>
    <lineage>
        <taxon>Bacteria</taxon>
        <taxon>Pseudomonadati</taxon>
        <taxon>Pseudomonadota</taxon>
        <taxon>Betaproteobacteria</taxon>
        <taxon>Burkholderiales</taxon>
        <taxon>Burkholderiaceae</taxon>
        <taxon>Burkholderia</taxon>
        <taxon>Burkholderia cepacia complex</taxon>
    </lineage>
</organism>
<evidence type="ECO:0000259" key="15">
    <source>
        <dbReference type="Pfam" id="PF00266"/>
    </source>
</evidence>
<dbReference type="InterPro" id="IPR015424">
    <property type="entry name" value="PyrdxlP-dep_Trfase"/>
</dbReference>
<dbReference type="InterPro" id="IPR010240">
    <property type="entry name" value="Cys_deSase_IscS"/>
</dbReference>
<evidence type="ECO:0000256" key="3">
    <source>
        <dbReference type="ARBA" id="ARBA00006490"/>
    </source>
</evidence>
<evidence type="ECO:0000256" key="7">
    <source>
        <dbReference type="ARBA" id="ARBA00022723"/>
    </source>
</evidence>
<evidence type="ECO:0000256" key="14">
    <source>
        <dbReference type="RuleBase" id="RU004504"/>
    </source>
</evidence>
<dbReference type="RefSeq" id="WP_134257112.1">
    <property type="nucleotide sequence ID" value="NZ_CADEUX010000005.1"/>
</dbReference>
<dbReference type="GO" id="GO:0030170">
    <property type="term" value="F:pyridoxal phosphate binding"/>
    <property type="evidence" value="ECO:0007669"/>
    <property type="project" value="UniProtKB-UniRule"/>
</dbReference>
<comment type="caution">
    <text evidence="16">The sequence shown here is derived from an EMBL/GenBank/DDBJ whole genome shotgun (WGS) entry which is preliminary data.</text>
</comment>
<dbReference type="NCBIfam" id="NF010611">
    <property type="entry name" value="PRK14012.1"/>
    <property type="match status" value="1"/>
</dbReference>
<dbReference type="PROSITE" id="PS00595">
    <property type="entry name" value="AA_TRANSFER_CLASS_5"/>
    <property type="match status" value="1"/>
</dbReference>
<dbReference type="Proteomes" id="UP000298234">
    <property type="component" value="Unassembled WGS sequence"/>
</dbReference>
<feature type="binding site" evidence="13">
    <location>
        <position position="182"/>
    </location>
    <ligand>
        <name>pyridoxal 5'-phosphate</name>
        <dbReference type="ChEBI" id="CHEBI:597326"/>
    </ligand>
</feature>
<evidence type="ECO:0000256" key="1">
    <source>
        <dbReference type="ARBA" id="ARBA00001933"/>
    </source>
</evidence>